<dbReference type="EMBL" id="CP076022">
    <property type="protein sequence ID" value="QWC11193.1"/>
    <property type="molecule type" value="Genomic_DNA"/>
</dbReference>
<accession>A0A975R240</accession>
<evidence type="ECO:0000313" key="2">
    <source>
        <dbReference type="Proteomes" id="UP000676885"/>
    </source>
</evidence>
<reference evidence="1 2" key="1">
    <citation type="submission" date="2021-05" db="EMBL/GenBank/DDBJ databases">
        <title>Novel species in genus Arthrobacter.</title>
        <authorList>
            <person name="Zhang G."/>
        </authorList>
    </citation>
    <scope>NUCLEOTIDE SEQUENCE [LARGE SCALE GENOMIC DNA]</scope>
    <source>
        <strain evidence="2">zg-ZUI227</strain>
    </source>
</reference>
<dbReference type="AlphaFoldDB" id="A0A975R240"/>
<evidence type="ECO:0000313" key="1">
    <source>
        <dbReference type="EMBL" id="QWC11193.1"/>
    </source>
</evidence>
<dbReference type="KEGG" id="ajg:KKR91_06385"/>
<organism evidence="1 2">
    <name type="scientific">Arthrobacter jiangjiafuii</name>
    <dbReference type="NCBI Taxonomy" id="2817475"/>
    <lineage>
        <taxon>Bacteria</taxon>
        <taxon>Bacillati</taxon>
        <taxon>Actinomycetota</taxon>
        <taxon>Actinomycetes</taxon>
        <taxon>Micrococcales</taxon>
        <taxon>Micrococcaceae</taxon>
        <taxon>Arthrobacter</taxon>
    </lineage>
</organism>
<sequence length="245" mass="26122">MKNESGASGKPVTEGARRVSLVEPTAAGFVVLGISTGAWKTPFPPRRAERRQALAGLSGRAAALRGTPGVRQATVFAAVLRPPGQPKEGEGPAAAYDVVLLVVTDSPAVARDVADAIAAEAPPTAATERLILAGSNVRSMGPVSPRPGGVFLFNFFTGPTMQATLDAWQYTAGWFEQETRLDNSTVILPDAQSHSPFPIINHCRWNSLRQVLPSLLFKRSFRSFVLAAFSEAGVVPHPILYRVHS</sequence>
<keyword evidence="2" id="KW-1185">Reference proteome</keyword>
<proteinExistence type="predicted"/>
<dbReference type="Proteomes" id="UP000676885">
    <property type="component" value="Chromosome"/>
</dbReference>
<dbReference type="RefSeq" id="WP_210230868.1">
    <property type="nucleotide sequence ID" value="NZ_CP076022.1"/>
</dbReference>
<name>A0A975R240_9MICC</name>
<protein>
    <submittedName>
        <fullName evidence="1">Uncharacterized protein</fullName>
    </submittedName>
</protein>
<gene>
    <name evidence="1" type="ORF">KKR91_06385</name>
</gene>